<name>A0A3L6QPW5_PANMI</name>
<dbReference type="GO" id="GO:0061630">
    <property type="term" value="F:ubiquitin protein ligase activity"/>
    <property type="evidence" value="ECO:0007669"/>
    <property type="project" value="InterPro"/>
</dbReference>
<protein>
    <submittedName>
        <fullName evidence="2">Uncharacterized protein</fullName>
    </submittedName>
</protein>
<gene>
    <name evidence="2" type="ORF">C2845_PM04G28500</name>
</gene>
<organism evidence="2 3">
    <name type="scientific">Panicum miliaceum</name>
    <name type="common">Proso millet</name>
    <name type="synonym">Broomcorn millet</name>
    <dbReference type="NCBI Taxonomy" id="4540"/>
    <lineage>
        <taxon>Eukaryota</taxon>
        <taxon>Viridiplantae</taxon>
        <taxon>Streptophyta</taxon>
        <taxon>Embryophyta</taxon>
        <taxon>Tracheophyta</taxon>
        <taxon>Spermatophyta</taxon>
        <taxon>Magnoliopsida</taxon>
        <taxon>Liliopsida</taxon>
        <taxon>Poales</taxon>
        <taxon>Poaceae</taxon>
        <taxon>PACMAD clade</taxon>
        <taxon>Panicoideae</taxon>
        <taxon>Panicodae</taxon>
        <taxon>Paniceae</taxon>
        <taxon>Panicinae</taxon>
        <taxon>Panicum</taxon>
        <taxon>Panicum sect. Panicum</taxon>
    </lineage>
</organism>
<keyword evidence="3" id="KW-1185">Reference proteome</keyword>
<dbReference type="OrthoDB" id="663895at2759"/>
<dbReference type="InterPro" id="IPR044288">
    <property type="entry name" value="ZNF598/HEL2"/>
</dbReference>
<accession>A0A3L6QPW5</accession>
<dbReference type="Proteomes" id="UP000275267">
    <property type="component" value="Unassembled WGS sequence"/>
</dbReference>
<keyword evidence="1" id="KW-1133">Transmembrane helix</keyword>
<reference evidence="3" key="1">
    <citation type="journal article" date="2019" name="Nat. Commun.">
        <title>The genome of broomcorn millet.</title>
        <authorList>
            <person name="Zou C."/>
            <person name="Miki D."/>
            <person name="Li D."/>
            <person name="Tang Q."/>
            <person name="Xiao L."/>
            <person name="Rajput S."/>
            <person name="Deng P."/>
            <person name="Jia W."/>
            <person name="Huang R."/>
            <person name="Zhang M."/>
            <person name="Sun Y."/>
            <person name="Hu J."/>
            <person name="Fu X."/>
            <person name="Schnable P.S."/>
            <person name="Li F."/>
            <person name="Zhang H."/>
            <person name="Feng B."/>
            <person name="Zhu X."/>
            <person name="Liu R."/>
            <person name="Schnable J.C."/>
            <person name="Zhu J.-K."/>
            <person name="Zhang H."/>
        </authorList>
    </citation>
    <scope>NUCLEOTIDE SEQUENCE [LARGE SCALE GENOMIC DNA]</scope>
</reference>
<dbReference type="AlphaFoldDB" id="A0A3L6QPW5"/>
<dbReference type="PANTHER" id="PTHR22938:SF15">
    <property type="entry name" value="OS01G0568000 PROTEIN"/>
    <property type="match status" value="1"/>
</dbReference>
<dbReference type="EMBL" id="PQIB02000011">
    <property type="protein sequence ID" value="RLM85101.1"/>
    <property type="molecule type" value="Genomic_DNA"/>
</dbReference>
<feature type="transmembrane region" description="Helical" evidence="1">
    <location>
        <begin position="79"/>
        <end position="99"/>
    </location>
</feature>
<keyword evidence="1" id="KW-0472">Membrane</keyword>
<comment type="caution">
    <text evidence="2">The sequence shown here is derived from an EMBL/GenBank/DDBJ whole genome shotgun (WGS) entry which is preliminary data.</text>
</comment>
<feature type="transmembrane region" description="Helical" evidence="1">
    <location>
        <begin position="111"/>
        <end position="132"/>
    </location>
</feature>
<dbReference type="GO" id="GO:0016567">
    <property type="term" value="P:protein ubiquitination"/>
    <property type="evidence" value="ECO:0007669"/>
    <property type="project" value="TreeGrafter"/>
</dbReference>
<proteinExistence type="predicted"/>
<dbReference type="GO" id="GO:0043022">
    <property type="term" value="F:ribosome binding"/>
    <property type="evidence" value="ECO:0007669"/>
    <property type="project" value="TreeGrafter"/>
</dbReference>
<dbReference type="GO" id="GO:0072344">
    <property type="term" value="P:rescue of stalled ribosome"/>
    <property type="evidence" value="ECO:0007669"/>
    <property type="project" value="InterPro"/>
</dbReference>
<evidence type="ECO:0000313" key="2">
    <source>
        <dbReference type="EMBL" id="RLM85101.1"/>
    </source>
</evidence>
<evidence type="ECO:0000256" key="1">
    <source>
        <dbReference type="SAM" id="Phobius"/>
    </source>
</evidence>
<keyword evidence="1" id="KW-0812">Transmembrane</keyword>
<sequence>MVRIRFFHHQNKRCCICRTRCPKFLVARWGGATGDLSALPRFAFREGRVGKYWYHNHTAAYFEDEQQYDGILSPFYQPLFWFLYLFGSALLIGAVMGSGFAGQTKHWSLQVIAYSLTIFGALLVATIMWTIVKCTQDPLQLENSRKVDE</sequence>
<dbReference type="STRING" id="4540.A0A3L6QPW5"/>
<dbReference type="PANTHER" id="PTHR22938">
    <property type="entry name" value="ZINC FINGER PROTEIN 598"/>
    <property type="match status" value="1"/>
</dbReference>
<evidence type="ECO:0000313" key="3">
    <source>
        <dbReference type="Proteomes" id="UP000275267"/>
    </source>
</evidence>